<dbReference type="PANTHER" id="PTHR46434:SF1">
    <property type="entry name" value="GENETIC INTERACTOR OF PROHIBITINS 3, MITOCHONDRIAL"/>
    <property type="match status" value="1"/>
</dbReference>
<protein>
    <recommendedName>
        <fullName evidence="1">Genetic interactor of prohibitins 3, mitochondrial</fullName>
    </recommendedName>
    <alternativeName>
        <fullName evidence="3">Found in mitochondrial proteome protein 38</fullName>
    </alternativeName>
</protein>
<evidence type="ECO:0000256" key="3">
    <source>
        <dbReference type="ARBA" id="ARBA00031834"/>
    </source>
</evidence>
<accession>A0A642UI08</accession>
<dbReference type="Gene3D" id="3.40.50.300">
    <property type="entry name" value="P-loop containing nucleotide triphosphate hydrolases"/>
    <property type="match status" value="1"/>
</dbReference>
<evidence type="ECO:0000313" key="6">
    <source>
        <dbReference type="Proteomes" id="UP000761534"/>
    </source>
</evidence>
<dbReference type="OrthoDB" id="1696305at2759"/>
<feature type="region of interest" description="Disordered" evidence="4">
    <location>
        <begin position="102"/>
        <end position="137"/>
    </location>
</feature>
<gene>
    <name evidence="5" type="ORF">TRICI_006346</name>
</gene>
<sequence length="534" mass="60508">MLGVLIRPLRRQIRINAAKSYRLYSTGGANVLNDVFKRCLACGSPFHEGKDVNSPGSVAGTIRKGLAETTKNNKNRRFDEMFDSLDEDKKEFLKKEAMEFGKKNDPGLQQMPESWTTETNEAISKTKSQKKMEHKERDRKHVCARCISVANDQNKQIEIIQPVKDYDSMMNEMIPPDSTIVNVIDAMDFPTTVDKKLKSKKSRNKVLWVVNKADLLVTQKYKASERALPYVQKELAKLVNAKPEDVFLVSANLGWGLDRLKDALGSDNYFVGYTNTGKSTLSLKLAQRFVGEVPVTNIPQRRIGCSRFPWQTQRPFTYELEGERIINDLPSYPEEGNGTHGLLKYKMLNKLVAGKVLLKDPGNYNVTRVVASHPRHLISLGGLLVIERDQNHLISWPIAGDVVAKTKRFSSLDKVVELASVREDQMPLYTQLDRFFYHKPEYANVGYTTHHFKLYPEGLTIAVRGVGIIHLQSFGRIPHDGINITAHALNGVKIATRGNILPYLRDTPETTRRASKLADTEIKYTREAKRSKHK</sequence>
<dbReference type="PANTHER" id="PTHR46434">
    <property type="entry name" value="GENETIC INTERACTOR OF PROHIBITINS 3, MITOCHONDRIAL"/>
    <property type="match status" value="1"/>
</dbReference>
<evidence type="ECO:0000313" key="5">
    <source>
        <dbReference type="EMBL" id="KAA8899432.1"/>
    </source>
</evidence>
<dbReference type="EMBL" id="SWFS01000522">
    <property type="protein sequence ID" value="KAA8899432.1"/>
    <property type="molecule type" value="Genomic_DNA"/>
</dbReference>
<comment type="caution">
    <text evidence="5">The sequence shown here is derived from an EMBL/GenBank/DDBJ whole genome shotgun (WGS) entry which is preliminary data.</text>
</comment>
<reference evidence="5" key="1">
    <citation type="journal article" date="2019" name="G3 (Bethesda)">
        <title>Genome Assemblies of Two Rare Opportunistic Yeast Pathogens: Diutina rugosa (syn. Candida rugosa) and Trichomonascus ciferrii (syn. Candida ciferrii).</title>
        <authorList>
            <person name="Mixao V."/>
            <person name="Saus E."/>
            <person name="Hansen A.P."/>
            <person name="Lass-Florl C."/>
            <person name="Gabaldon T."/>
        </authorList>
    </citation>
    <scope>NUCLEOTIDE SEQUENCE</scope>
    <source>
        <strain evidence="5">CBS 4856</strain>
    </source>
</reference>
<evidence type="ECO:0000256" key="1">
    <source>
        <dbReference type="ARBA" id="ARBA00018901"/>
    </source>
</evidence>
<dbReference type="VEuPathDB" id="FungiDB:TRICI_006346"/>
<dbReference type="GO" id="GO:0005739">
    <property type="term" value="C:mitochondrion"/>
    <property type="evidence" value="ECO:0007669"/>
    <property type="project" value="TreeGrafter"/>
</dbReference>
<proteinExistence type="predicted"/>
<name>A0A642UI08_9ASCO</name>
<organism evidence="5 6">
    <name type="scientific">Trichomonascus ciferrii</name>
    <dbReference type="NCBI Taxonomy" id="44093"/>
    <lineage>
        <taxon>Eukaryota</taxon>
        <taxon>Fungi</taxon>
        <taxon>Dikarya</taxon>
        <taxon>Ascomycota</taxon>
        <taxon>Saccharomycotina</taxon>
        <taxon>Dipodascomycetes</taxon>
        <taxon>Dipodascales</taxon>
        <taxon>Trichomonascaceae</taxon>
        <taxon>Trichomonascus</taxon>
        <taxon>Trichomonascus ciferrii complex</taxon>
    </lineage>
</organism>
<dbReference type="InterPro" id="IPR050896">
    <property type="entry name" value="Mito_lipid_metab_GTPase"/>
</dbReference>
<dbReference type="SUPFAM" id="SSF52540">
    <property type="entry name" value="P-loop containing nucleoside triphosphate hydrolases"/>
    <property type="match status" value="1"/>
</dbReference>
<feature type="compositionally biased region" description="Polar residues" evidence="4">
    <location>
        <begin position="111"/>
        <end position="126"/>
    </location>
</feature>
<dbReference type="InterPro" id="IPR027417">
    <property type="entry name" value="P-loop_NTPase"/>
</dbReference>
<dbReference type="AlphaFoldDB" id="A0A642UI08"/>
<evidence type="ECO:0000256" key="4">
    <source>
        <dbReference type="SAM" id="MobiDB-lite"/>
    </source>
</evidence>
<keyword evidence="6" id="KW-1185">Reference proteome</keyword>
<evidence type="ECO:0000256" key="2">
    <source>
        <dbReference type="ARBA" id="ARBA00022946"/>
    </source>
</evidence>
<keyword evidence="2" id="KW-0809">Transit peptide</keyword>
<dbReference type="Proteomes" id="UP000761534">
    <property type="component" value="Unassembled WGS sequence"/>
</dbReference>